<reference evidence="1" key="1">
    <citation type="journal article" date="2021" name="PeerJ">
        <title>Extensive microbial diversity within the chicken gut microbiome revealed by metagenomics and culture.</title>
        <authorList>
            <person name="Gilroy R."/>
            <person name="Ravi A."/>
            <person name="Getino M."/>
            <person name="Pursley I."/>
            <person name="Horton D.L."/>
            <person name="Alikhan N.F."/>
            <person name="Baker D."/>
            <person name="Gharbi K."/>
            <person name="Hall N."/>
            <person name="Watson M."/>
            <person name="Adriaenssens E.M."/>
            <person name="Foster-Nyarko E."/>
            <person name="Jarju S."/>
            <person name="Secka A."/>
            <person name="Antonio M."/>
            <person name="Oren A."/>
            <person name="Chaudhuri R.R."/>
            <person name="La Ragione R."/>
            <person name="Hildebrand F."/>
            <person name="Pallen M.J."/>
        </authorList>
    </citation>
    <scope>NUCLEOTIDE SEQUENCE</scope>
    <source>
        <strain evidence="1">ChiHjej12B11-1927</strain>
    </source>
</reference>
<dbReference type="Gene3D" id="3.40.50.10850">
    <property type="entry name" value="Ntrc-like two-domain protein"/>
    <property type="match status" value="1"/>
</dbReference>
<evidence type="ECO:0008006" key="3">
    <source>
        <dbReference type="Google" id="ProtNLM"/>
    </source>
</evidence>
<evidence type="ECO:0000313" key="2">
    <source>
        <dbReference type="Proteomes" id="UP000824230"/>
    </source>
</evidence>
<protein>
    <recommendedName>
        <fullName evidence="3">CobQ/CobB/MinD/ParA nucleotide binding domain protein</fullName>
    </recommendedName>
</protein>
<accession>A0A9D1VP26</accession>
<proteinExistence type="predicted"/>
<comment type="caution">
    <text evidence="1">The sequence shown here is derived from an EMBL/GenBank/DDBJ whole genome shotgun (WGS) entry which is preliminary data.</text>
</comment>
<dbReference type="AlphaFoldDB" id="A0A9D1VP26"/>
<dbReference type="EMBL" id="DXFG01000265">
    <property type="protein sequence ID" value="HIX38576.1"/>
    <property type="molecule type" value="Genomic_DNA"/>
</dbReference>
<name>A0A9D1VP26_9FIRM</name>
<reference evidence="1" key="2">
    <citation type="submission" date="2021-04" db="EMBL/GenBank/DDBJ databases">
        <authorList>
            <person name="Gilroy R."/>
        </authorList>
    </citation>
    <scope>NUCLEOTIDE SEQUENCE</scope>
    <source>
        <strain evidence="1">ChiHjej12B11-1927</strain>
    </source>
</reference>
<dbReference type="Gene3D" id="3.40.50.300">
    <property type="entry name" value="P-loop containing nucleotide triphosphate hydrolases"/>
    <property type="match status" value="1"/>
</dbReference>
<gene>
    <name evidence="1" type="ORF">H9738_12030</name>
</gene>
<dbReference type="Proteomes" id="UP000824230">
    <property type="component" value="Unassembled WGS sequence"/>
</dbReference>
<sequence length="333" mass="38050">MKKNTIAVCDSEAGYAGTLAEYLNNRKKLPFRAEAFTDPEKFCQYAGINHPEFLLIAEENLNSQVQALQIPHMIVLSSDRELECGDQKCIYKYQSAESLIREVMVYCQESAFTDASFGYEKKIQLMGIYSPLGRCGKTLFALTAGQIWGESRNALYLNMEDYSGRQIFSEEDTSQNLSDLFYHFRQGKAFPPLTDLVHSWGNLDYLSPVSSFEDLRNISYREWTALFAHLEKESSYQLLVLDVGNGVDQLFSVLDLCTQIYMPVLDDWISRQKIEQFNKIAFSLSDTLESKIQELHLPFAPCAEKGQDFPKNLLWGKWGADIRKILEVTAFHG</sequence>
<evidence type="ECO:0000313" key="1">
    <source>
        <dbReference type="EMBL" id="HIX38576.1"/>
    </source>
</evidence>
<dbReference type="InterPro" id="IPR027417">
    <property type="entry name" value="P-loop_NTPase"/>
</dbReference>
<organism evidence="1 2">
    <name type="scientific">Candidatus Blautia pullistercoris</name>
    <dbReference type="NCBI Taxonomy" id="2838499"/>
    <lineage>
        <taxon>Bacteria</taxon>
        <taxon>Bacillati</taxon>
        <taxon>Bacillota</taxon>
        <taxon>Clostridia</taxon>
        <taxon>Lachnospirales</taxon>
        <taxon>Lachnospiraceae</taxon>
        <taxon>Blautia</taxon>
    </lineage>
</organism>